<name>A0A0K1JNX6_9MICO</name>
<feature type="domain" description="Phosphotyrosine protein phosphatase I" evidence="6">
    <location>
        <begin position="4"/>
        <end position="157"/>
    </location>
</feature>
<comment type="similarity">
    <text evidence="1">Belongs to the low molecular weight phosphotyrosine protein phosphatase family.</text>
</comment>
<dbReference type="Pfam" id="PF01451">
    <property type="entry name" value="LMWPc"/>
    <property type="match status" value="1"/>
</dbReference>
<evidence type="ECO:0000256" key="2">
    <source>
        <dbReference type="ARBA" id="ARBA00013064"/>
    </source>
</evidence>
<dbReference type="InterPro" id="IPR050438">
    <property type="entry name" value="LMW_PTPase"/>
</dbReference>
<evidence type="ECO:0000256" key="4">
    <source>
        <dbReference type="ARBA" id="ARBA00022912"/>
    </source>
</evidence>
<evidence type="ECO:0000256" key="5">
    <source>
        <dbReference type="PIRSR" id="PIRSR617867-1"/>
    </source>
</evidence>
<dbReference type="SMART" id="SM00226">
    <property type="entry name" value="LMWPc"/>
    <property type="match status" value="1"/>
</dbReference>
<accession>A0A0K1JNX6</accession>
<gene>
    <name evidence="7" type="ORF">VV02_25525</name>
</gene>
<feature type="active site" description="Nucleophile" evidence="5">
    <location>
        <position position="10"/>
    </location>
</feature>
<sequence length="163" mass="17734">MRGVRVQLVCASNTCRSAMAAVVLRDLLDRSPVGSRAEVGSAGLLVMQPGQPADPHALAALSKVGLDGSTHQTTQFEIDEVEDHDLVLFMEERHIGLFESARPSAEARERVRLLRAFDPVAVALGTLDLVDPYEHGQAAYHRCLRDIRSAAPRVVTELERLAG</sequence>
<keyword evidence="3" id="KW-0378">Hydrolase</keyword>
<dbReference type="STRING" id="571913.VV02_25525"/>
<dbReference type="SUPFAM" id="SSF52788">
    <property type="entry name" value="Phosphotyrosine protein phosphatases I"/>
    <property type="match status" value="1"/>
</dbReference>
<reference evidence="7 8" key="1">
    <citation type="submission" date="2015-03" db="EMBL/GenBank/DDBJ databases">
        <title>Luteipulveratus halotolerans sp. nov., a novel actinobacterium (Dermacoccaceae) from Sarawak, Malaysia.</title>
        <authorList>
            <person name="Juboi H."/>
            <person name="Basik A."/>
            <person name="Shamsul S.S."/>
            <person name="Arnold P."/>
            <person name="Schmitt E.K."/>
            <person name="Sanglier J.-J."/>
            <person name="Yeo T."/>
        </authorList>
    </citation>
    <scope>NUCLEOTIDE SEQUENCE [LARGE SCALE GENOMIC DNA]</scope>
    <source>
        <strain evidence="7 8">MN07-A0370</strain>
    </source>
</reference>
<protein>
    <recommendedName>
        <fullName evidence="2">protein-tyrosine-phosphatase</fullName>
        <ecNumber evidence="2">3.1.3.48</ecNumber>
    </recommendedName>
</protein>
<dbReference type="Gene3D" id="3.40.50.2300">
    <property type="match status" value="1"/>
</dbReference>
<dbReference type="EC" id="3.1.3.48" evidence="2"/>
<dbReference type="InterPro" id="IPR017867">
    <property type="entry name" value="Tyr_phospatase_low_mol_wt"/>
</dbReference>
<dbReference type="KEGG" id="lmoi:VV02_25525"/>
<dbReference type="InterPro" id="IPR036196">
    <property type="entry name" value="Ptyr_pPase_sf"/>
</dbReference>
<dbReference type="OrthoDB" id="9784339at2"/>
<dbReference type="Proteomes" id="UP000066480">
    <property type="component" value="Chromosome"/>
</dbReference>
<proteinExistence type="inferred from homology"/>
<dbReference type="RefSeq" id="WP_052596231.1">
    <property type="nucleotide sequence ID" value="NZ_CP011112.1"/>
</dbReference>
<dbReference type="AlphaFoldDB" id="A0A0K1JNX6"/>
<feature type="active site" description="Proton donor" evidence="5">
    <location>
        <position position="131"/>
    </location>
</feature>
<evidence type="ECO:0000259" key="6">
    <source>
        <dbReference type="SMART" id="SM00226"/>
    </source>
</evidence>
<organism evidence="7 8">
    <name type="scientific">Luteipulveratus mongoliensis</name>
    <dbReference type="NCBI Taxonomy" id="571913"/>
    <lineage>
        <taxon>Bacteria</taxon>
        <taxon>Bacillati</taxon>
        <taxon>Actinomycetota</taxon>
        <taxon>Actinomycetes</taxon>
        <taxon>Micrococcales</taxon>
        <taxon>Dermacoccaceae</taxon>
        <taxon>Luteipulveratus</taxon>
    </lineage>
</organism>
<feature type="active site" evidence="5">
    <location>
        <position position="16"/>
    </location>
</feature>
<dbReference type="EMBL" id="CP011112">
    <property type="protein sequence ID" value="AKU18424.1"/>
    <property type="molecule type" value="Genomic_DNA"/>
</dbReference>
<dbReference type="PRINTS" id="PR00719">
    <property type="entry name" value="LMWPTPASE"/>
</dbReference>
<dbReference type="InterPro" id="IPR023485">
    <property type="entry name" value="Ptyr_pPase"/>
</dbReference>
<dbReference type="PANTHER" id="PTHR11717:SF7">
    <property type="entry name" value="LOW MOLECULAR WEIGHT PHOSPHOTYROSINE PROTEIN PHOSPHATASE"/>
    <property type="match status" value="1"/>
</dbReference>
<keyword evidence="8" id="KW-1185">Reference proteome</keyword>
<evidence type="ECO:0000313" key="8">
    <source>
        <dbReference type="Proteomes" id="UP000066480"/>
    </source>
</evidence>
<evidence type="ECO:0000256" key="3">
    <source>
        <dbReference type="ARBA" id="ARBA00022801"/>
    </source>
</evidence>
<dbReference type="GO" id="GO:0004725">
    <property type="term" value="F:protein tyrosine phosphatase activity"/>
    <property type="evidence" value="ECO:0007669"/>
    <property type="project" value="UniProtKB-EC"/>
</dbReference>
<evidence type="ECO:0000256" key="1">
    <source>
        <dbReference type="ARBA" id="ARBA00011063"/>
    </source>
</evidence>
<evidence type="ECO:0000313" key="7">
    <source>
        <dbReference type="EMBL" id="AKU18424.1"/>
    </source>
</evidence>
<keyword evidence="4" id="KW-0904">Protein phosphatase</keyword>
<dbReference type="PANTHER" id="PTHR11717">
    <property type="entry name" value="LOW MOLECULAR WEIGHT PROTEIN TYROSINE PHOSPHATASE"/>
    <property type="match status" value="1"/>
</dbReference>